<protein>
    <recommendedName>
        <fullName evidence="6">Aspartyl/glutamyl-tRNA(Asn/Gln) amidotransferase subunit C</fullName>
        <shortName evidence="6">Asp/Glu-ADT subunit C</shortName>
        <ecNumber evidence="6">6.3.5.-</ecNumber>
    </recommendedName>
</protein>
<reference evidence="7 8" key="1">
    <citation type="submission" date="2016-11" db="EMBL/GenBank/DDBJ databases">
        <authorList>
            <person name="Jaros S."/>
            <person name="Januszkiewicz K."/>
            <person name="Wedrychowicz H."/>
        </authorList>
    </citation>
    <scope>NUCLEOTIDE SEQUENCE [LARGE SCALE GENOMIC DNA]</scope>
    <source>
        <strain evidence="7 8">DSM 44666</strain>
    </source>
</reference>
<dbReference type="GO" id="GO:0016740">
    <property type="term" value="F:transferase activity"/>
    <property type="evidence" value="ECO:0007669"/>
    <property type="project" value="UniProtKB-KW"/>
</dbReference>
<dbReference type="SUPFAM" id="SSF141000">
    <property type="entry name" value="Glu-tRNAGln amidotransferase C subunit"/>
    <property type="match status" value="1"/>
</dbReference>
<keyword evidence="6" id="KW-0547">Nucleotide-binding</keyword>
<proteinExistence type="inferred from homology"/>
<gene>
    <name evidence="6" type="primary">gatC</name>
    <name evidence="7" type="ORF">SAMN05444392_1085</name>
</gene>
<dbReference type="AlphaFoldDB" id="A0A1M4Z2Q1"/>
<comment type="function">
    <text evidence="3 6">Allows the formation of correctly charged Asn-tRNA(Asn) or Gln-tRNA(Gln) through the transamidation of misacylated Asp-tRNA(Asn) or Glu-tRNA(Gln) in organisms which lack either or both of asparaginyl-tRNA or glutaminyl-tRNA synthetases. The reaction takes place in the presence of glutamine and ATP through an activated phospho-Asp-tRNA(Asn) or phospho-Glu-tRNA(Gln).</text>
</comment>
<dbReference type="NCBIfam" id="TIGR00135">
    <property type="entry name" value="gatC"/>
    <property type="match status" value="1"/>
</dbReference>
<dbReference type="PANTHER" id="PTHR15004">
    <property type="entry name" value="GLUTAMYL-TRNA(GLN) AMIDOTRANSFERASE SUBUNIT C, MITOCHONDRIAL"/>
    <property type="match status" value="1"/>
</dbReference>
<dbReference type="GO" id="GO:0050566">
    <property type="term" value="F:asparaginyl-tRNA synthase (glutamine-hydrolyzing) activity"/>
    <property type="evidence" value="ECO:0007669"/>
    <property type="project" value="RHEA"/>
</dbReference>
<dbReference type="InterPro" id="IPR003837">
    <property type="entry name" value="GatC"/>
</dbReference>
<accession>A0A1M4Z2Q1</accession>
<keyword evidence="6" id="KW-0648">Protein biosynthesis</keyword>
<dbReference type="GO" id="GO:0050567">
    <property type="term" value="F:glutaminyl-tRNA synthase (glutamine-hydrolyzing) activity"/>
    <property type="evidence" value="ECO:0007669"/>
    <property type="project" value="UniProtKB-UniRule"/>
</dbReference>
<evidence type="ECO:0000313" key="7">
    <source>
        <dbReference type="EMBL" id="SHF12321.1"/>
    </source>
</evidence>
<evidence type="ECO:0000313" key="8">
    <source>
        <dbReference type="Proteomes" id="UP000184476"/>
    </source>
</evidence>
<sequence length="96" mass="10887">MSISKEEVQHVAKLARLTLTPEETTSFTQQLNQILDYAEALKELDTDGVKPMSHPMPEHNRMREDQVIPSIERELALANAPEQEEGMFKVPPVFKG</sequence>
<keyword evidence="8" id="KW-1185">Reference proteome</keyword>
<dbReference type="EMBL" id="FQVL01000008">
    <property type="protein sequence ID" value="SHF12321.1"/>
    <property type="molecule type" value="Genomic_DNA"/>
</dbReference>
<keyword evidence="6" id="KW-0067">ATP-binding</keyword>
<comment type="catalytic activity">
    <reaction evidence="4 6">
        <text>L-aspartyl-tRNA(Asn) + L-glutamine + ATP + H2O = L-asparaginyl-tRNA(Asn) + L-glutamate + ADP + phosphate + 2 H(+)</text>
        <dbReference type="Rhea" id="RHEA:14513"/>
        <dbReference type="Rhea" id="RHEA-COMP:9674"/>
        <dbReference type="Rhea" id="RHEA-COMP:9677"/>
        <dbReference type="ChEBI" id="CHEBI:15377"/>
        <dbReference type="ChEBI" id="CHEBI:15378"/>
        <dbReference type="ChEBI" id="CHEBI:29985"/>
        <dbReference type="ChEBI" id="CHEBI:30616"/>
        <dbReference type="ChEBI" id="CHEBI:43474"/>
        <dbReference type="ChEBI" id="CHEBI:58359"/>
        <dbReference type="ChEBI" id="CHEBI:78515"/>
        <dbReference type="ChEBI" id="CHEBI:78516"/>
        <dbReference type="ChEBI" id="CHEBI:456216"/>
    </reaction>
</comment>
<evidence type="ECO:0000256" key="1">
    <source>
        <dbReference type="ARBA" id="ARBA00010757"/>
    </source>
</evidence>
<evidence type="ECO:0000256" key="6">
    <source>
        <dbReference type="HAMAP-Rule" id="MF_00122"/>
    </source>
</evidence>
<evidence type="ECO:0000256" key="2">
    <source>
        <dbReference type="ARBA" id="ARBA00011123"/>
    </source>
</evidence>
<dbReference type="OrthoDB" id="9813938at2"/>
<dbReference type="InterPro" id="IPR036113">
    <property type="entry name" value="Asp/Glu-ADT_sf_sub_c"/>
</dbReference>
<dbReference type="GO" id="GO:0070681">
    <property type="term" value="P:glutaminyl-tRNAGln biosynthesis via transamidation"/>
    <property type="evidence" value="ECO:0007669"/>
    <property type="project" value="TreeGrafter"/>
</dbReference>
<dbReference type="HAMAP" id="MF_00122">
    <property type="entry name" value="GatC"/>
    <property type="match status" value="1"/>
</dbReference>
<evidence type="ECO:0000256" key="3">
    <source>
        <dbReference type="ARBA" id="ARBA00024799"/>
    </source>
</evidence>
<comment type="similarity">
    <text evidence="1 6">Belongs to the GatC family.</text>
</comment>
<evidence type="ECO:0000256" key="4">
    <source>
        <dbReference type="ARBA" id="ARBA00047380"/>
    </source>
</evidence>
<comment type="subunit">
    <text evidence="2 6">Heterotrimer of A, B and C subunits.</text>
</comment>
<dbReference type="Gene3D" id="1.10.20.60">
    <property type="entry name" value="Glu-tRNAGln amidotransferase C subunit, N-terminal domain"/>
    <property type="match status" value="1"/>
</dbReference>
<keyword evidence="6" id="KW-0436">Ligase</keyword>
<dbReference type="RefSeq" id="WP_073155243.1">
    <property type="nucleotide sequence ID" value="NZ_FQVL01000008.1"/>
</dbReference>
<dbReference type="EC" id="6.3.5.-" evidence="6"/>
<dbReference type="PANTHER" id="PTHR15004:SF0">
    <property type="entry name" value="GLUTAMYL-TRNA(GLN) AMIDOTRANSFERASE SUBUNIT C, MITOCHONDRIAL"/>
    <property type="match status" value="1"/>
</dbReference>
<organism evidence="7 8">
    <name type="scientific">Seinonella peptonophila</name>
    <dbReference type="NCBI Taxonomy" id="112248"/>
    <lineage>
        <taxon>Bacteria</taxon>
        <taxon>Bacillati</taxon>
        <taxon>Bacillota</taxon>
        <taxon>Bacilli</taxon>
        <taxon>Bacillales</taxon>
        <taxon>Thermoactinomycetaceae</taxon>
        <taxon>Seinonella</taxon>
    </lineage>
</organism>
<name>A0A1M4Z2Q1_9BACL</name>
<dbReference type="STRING" id="112248.SAMN05444392_1085"/>
<dbReference type="GO" id="GO:0006412">
    <property type="term" value="P:translation"/>
    <property type="evidence" value="ECO:0007669"/>
    <property type="project" value="UniProtKB-UniRule"/>
</dbReference>
<dbReference type="GO" id="GO:0006450">
    <property type="term" value="P:regulation of translational fidelity"/>
    <property type="evidence" value="ECO:0007669"/>
    <property type="project" value="InterPro"/>
</dbReference>
<dbReference type="Proteomes" id="UP000184476">
    <property type="component" value="Unassembled WGS sequence"/>
</dbReference>
<dbReference type="Pfam" id="PF02686">
    <property type="entry name" value="GatC"/>
    <property type="match status" value="1"/>
</dbReference>
<evidence type="ECO:0000256" key="5">
    <source>
        <dbReference type="ARBA" id="ARBA00047913"/>
    </source>
</evidence>
<keyword evidence="7" id="KW-0808">Transferase</keyword>
<comment type="catalytic activity">
    <reaction evidence="5 6">
        <text>L-glutamyl-tRNA(Gln) + L-glutamine + ATP + H2O = L-glutaminyl-tRNA(Gln) + L-glutamate + ADP + phosphate + H(+)</text>
        <dbReference type="Rhea" id="RHEA:17521"/>
        <dbReference type="Rhea" id="RHEA-COMP:9681"/>
        <dbReference type="Rhea" id="RHEA-COMP:9684"/>
        <dbReference type="ChEBI" id="CHEBI:15377"/>
        <dbReference type="ChEBI" id="CHEBI:15378"/>
        <dbReference type="ChEBI" id="CHEBI:29985"/>
        <dbReference type="ChEBI" id="CHEBI:30616"/>
        <dbReference type="ChEBI" id="CHEBI:43474"/>
        <dbReference type="ChEBI" id="CHEBI:58359"/>
        <dbReference type="ChEBI" id="CHEBI:78520"/>
        <dbReference type="ChEBI" id="CHEBI:78521"/>
        <dbReference type="ChEBI" id="CHEBI:456216"/>
    </reaction>
</comment>
<dbReference type="GO" id="GO:0005524">
    <property type="term" value="F:ATP binding"/>
    <property type="evidence" value="ECO:0007669"/>
    <property type="project" value="UniProtKB-KW"/>
</dbReference>